<dbReference type="PANTHER" id="PTHR11668:SF300">
    <property type="entry name" value="SERINE_THREONINE-PROTEIN PHOSPHATASE"/>
    <property type="match status" value="1"/>
</dbReference>
<dbReference type="InterPro" id="IPR031675">
    <property type="entry name" value="STPPase_N"/>
</dbReference>
<dbReference type="InterPro" id="IPR006186">
    <property type="entry name" value="Ser/Thr-sp_prot-phosphatase"/>
</dbReference>
<feature type="transmembrane region" description="Helical" evidence="10">
    <location>
        <begin position="21"/>
        <end position="43"/>
    </location>
</feature>
<accession>A0A0S4JJ52</accession>
<reference evidence="13" key="1">
    <citation type="submission" date="2015-09" db="EMBL/GenBank/DDBJ databases">
        <authorList>
            <consortium name="Pathogen Informatics"/>
        </authorList>
    </citation>
    <scope>NUCLEOTIDE SEQUENCE [LARGE SCALE GENOMIC DNA]</scope>
    <source>
        <strain evidence="13">Lake Konstanz</strain>
    </source>
</reference>
<comment type="cofactor">
    <cofactor evidence="1">
        <name>Mn(2+)</name>
        <dbReference type="ChEBI" id="CHEBI:29035"/>
    </cofactor>
</comment>
<name>A0A0S4JJ52_BODSA</name>
<dbReference type="VEuPathDB" id="TriTrypDB:BSAL_18925"/>
<dbReference type="AlphaFoldDB" id="A0A0S4JJ52"/>
<dbReference type="FunFam" id="3.60.21.10:FF:000047">
    <property type="entry name" value="Serine/threonine-protein phosphatase"/>
    <property type="match status" value="1"/>
</dbReference>
<evidence type="ECO:0000313" key="12">
    <source>
        <dbReference type="EMBL" id="CUG89028.1"/>
    </source>
</evidence>
<dbReference type="InterPro" id="IPR004843">
    <property type="entry name" value="Calcineurin-like_PHP"/>
</dbReference>
<dbReference type="SMART" id="SM00156">
    <property type="entry name" value="PP2Ac"/>
    <property type="match status" value="1"/>
</dbReference>
<dbReference type="Pfam" id="PF16891">
    <property type="entry name" value="STPPase_N"/>
    <property type="match status" value="1"/>
</dbReference>
<keyword evidence="10" id="KW-0472">Membrane</keyword>
<dbReference type="InterPro" id="IPR029052">
    <property type="entry name" value="Metallo-depent_PP-like"/>
</dbReference>
<evidence type="ECO:0000256" key="4">
    <source>
        <dbReference type="ARBA" id="ARBA00022801"/>
    </source>
</evidence>
<dbReference type="PRINTS" id="PR00114">
    <property type="entry name" value="STPHPHTASE"/>
</dbReference>
<keyword evidence="4 9" id="KW-0378">Hydrolase</keyword>
<sequence length="380" mass="42959">SRARVRRLCIKTNEFVCLLKCLCTVMFFSVSIHIVTCLSFLSLESLEMINVDEVIEKLLLNPSHNPAAPPSSSSRGGAAVVAAPHISHSLRQLSEAEVRYLVLESRNLFMSQPMLVEIQAPVRLCGDVHGQYFDLLRLFDKAGYPPEQNYIFLGDYVDRGKQSLETICLLLAYKIKYPLNFYLLRGNHECSSINRIYGFFDECKRRYSVKIWKQFTDTFNCMPVAGLVEERILCMHGGISPELRSLDQIHKILRPTDVPDSGLICDLLWADPSEQTIGWGQNDRGVSWTFGADVVERFIRQHDLDLICRAHQVVEEGYQFFSQRRCVTVFSAPNYCGEFDNMAAVLCVDEELNCSIIQIEPQYGAPVPAATAAAAHGSYR</sequence>
<evidence type="ECO:0000256" key="6">
    <source>
        <dbReference type="ARBA" id="ARBA00023211"/>
    </source>
</evidence>
<dbReference type="EC" id="3.1.3.16" evidence="9"/>
<protein>
    <recommendedName>
        <fullName evidence="9">Serine/threonine-protein phosphatase</fullName>
        <ecNumber evidence="9">3.1.3.16</ecNumber>
    </recommendedName>
</protein>
<dbReference type="InterPro" id="IPR050341">
    <property type="entry name" value="PP1_catalytic_subunit"/>
</dbReference>
<evidence type="ECO:0000256" key="7">
    <source>
        <dbReference type="ARBA" id="ARBA00047761"/>
    </source>
</evidence>
<organism evidence="12 13">
    <name type="scientific">Bodo saltans</name>
    <name type="common">Flagellated protozoan</name>
    <dbReference type="NCBI Taxonomy" id="75058"/>
    <lineage>
        <taxon>Eukaryota</taxon>
        <taxon>Discoba</taxon>
        <taxon>Euglenozoa</taxon>
        <taxon>Kinetoplastea</taxon>
        <taxon>Metakinetoplastina</taxon>
        <taxon>Eubodonida</taxon>
        <taxon>Bodonidae</taxon>
        <taxon>Bodo</taxon>
    </lineage>
</organism>
<gene>
    <name evidence="12" type="ORF">BSAL_18925</name>
</gene>
<proteinExistence type="inferred from homology"/>
<dbReference type="Proteomes" id="UP000051952">
    <property type="component" value="Unassembled WGS sequence"/>
</dbReference>
<evidence type="ECO:0000256" key="10">
    <source>
        <dbReference type="SAM" id="Phobius"/>
    </source>
</evidence>
<feature type="non-terminal residue" evidence="12">
    <location>
        <position position="1"/>
    </location>
</feature>
<keyword evidence="10" id="KW-0812">Transmembrane</keyword>
<dbReference type="OrthoDB" id="1930084at2759"/>
<comment type="catalytic activity">
    <reaction evidence="7">
        <text>O-phospho-L-seryl-[protein] + H2O = L-seryl-[protein] + phosphate</text>
        <dbReference type="Rhea" id="RHEA:20629"/>
        <dbReference type="Rhea" id="RHEA-COMP:9863"/>
        <dbReference type="Rhea" id="RHEA-COMP:11604"/>
        <dbReference type="ChEBI" id="CHEBI:15377"/>
        <dbReference type="ChEBI" id="CHEBI:29999"/>
        <dbReference type="ChEBI" id="CHEBI:43474"/>
        <dbReference type="ChEBI" id="CHEBI:83421"/>
        <dbReference type="EC" id="3.1.3.16"/>
    </reaction>
</comment>
<evidence type="ECO:0000259" key="11">
    <source>
        <dbReference type="PROSITE" id="PS00125"/>
    </source>
</evidence>
<keyword evidence="5" id="KW-0904">Protein phosphatase</keyword>
<keyword evidence="3" id="KW-0479">Metal-binding</keyword>
<evidence type="ECO:0000256" key="3">
    <source>
        <dbReference type="ARBA" id="ARBA00022723"/>
    </source>
</evidence>
<dbReference type="SUPFAM" id="SSF56300">
    <property type="entry name" value="Metallo-dependent phosphatases"/>
    <property type="match status" value="1"/>
</dbReference>
<evidence type="ECO:0000256" key="2">
    <source>
        <dbReference type="ARBA" id="ARBA00005333"/>
    </source>
</evidence>
<dbReference type="GO" id="GO:0005737">
    <property type="term" value="C:cytoplasm"/>
    <property type="evidence" value="ECO:0007669"/>
    <property type="project" value="UniProtKB-ARBA"/>
</dbReference>
<evidence type="ECO:0000313" key="13">
    <source>
        <dbReference type="Proteomes" id="UP000051952"/>
    </source>
</evidence>
<evidence type="ECO:0000256" key="9">
    <source>
        <dbReference type="RuleBase" id="RU004273"/>
    </source>
</evidence>
<dbReference type="PANTHER" id="PTHR11668">
    <property type="entry name" value="SERINE/THREONINE PROTEIN PHOSPHATASE"/>
    <property type="match status" value="1"/>
</dbReference>
<dbReference type="GO" id="GO:0046872">
    <property type="term" value="F:metal ion binding"/>
    <property type="evidence" value="ECO:0007669"/>
    <property type="project" value="UniProtKB-KW"/>
</dbReference>
<keyword evidence="10" id="KW-1133">Transmembrane helix</keyword>
<comment type="similarity">
    <text evidence="2">Belongs to the PPP phosphatase family. PP-1 subfamily.</text>
</comment>
<feature type="domain" description="Serine/threonine specific protein phosphatases" evidence="11">
    <location>
        <begin position="184"/>
        <end position="189"/>
    </location>
</feature>
<comment type="catalytic activity">
    <reaction evidence="8 9">
        <text>O-phospho-L-threonyl-[protein] + H2O = L-threonyl-[protein] + phosphate</text>
        <dbReference type="Rhea" id="RHEA:47004"/>
        <dbReference type="Rhea" id="RHEA-COMP:11060"/>
        <dbReference type="Rhea" id="RHEA-COMP:11605"/>
        <dbReference type="ChEBI" id="CHEBI:15377"/>
        <dbReference type="ChEBI" id="CHEBI:30013"/>
        <dbReference type="ChEBI" id="CHEBI:43474"/>
        <dbReference type="ChEBI" id="CHEBI:61977"/>
        <dbReference type="EC" id="3.1.3.16"/>
    </reaction>
</comment>
<dbReference type="Pfam" id="PF00149">
    <property type="entry name" value="Metallophos"/>
    <property type="match status" value="1"/>
</dbReference>
<dbReference type="Gene3D" id="3.60.21.10">
    <property type="match status" value="1"/>
</dbReference>
<evidence type="ECO:0000256" key="8">
    <source>
        <dbReference type="ARBA" id="ARBA00048336"/>
    </source>
</evidence>
<dbReference type="GO" id="GO:0004722">
    <property type="term" value="F:protein serine/threonine phosphatase activity"/>
    <property type="evidence" value="ECO:0007669"/>
    <property type="project" value="UniProtKB-EC"/>
</dbReference>
<dbReference type="EMBL" id="CYKH01001700">
    <property type="protein sequence ID" value="CUG89028.1"/>
    <property type="molecule type" value="Genomic_DNA"/>
</dbReference>
<keyword evidence="6" id="KW-0464">Manganese</keyword>
<keyword evidence="13" id="KW-1185">Reference proteome</keyword>
<dbReference type="PROSITE" id="PS00125">
    <property type="entry name" value="SER_THR_PHOSPHATASE"/>
    <property type="match status" value="1"/>
</dbReference>
<evidence type="ECO:0000256" key="1">
    <source>
        <dbReference type="ARBA" id="ARBA00001936"/>
    </source>
</evidence>
<dbReference type="GO" id="GO:0005634">
    <property type="term" value="C:nucleus"/>
    <property type="evidence" value="ECO:0007669"/>
    <property type="project" value="TreeGrafter"/>
</dbReference>
<evidence type="ECO:0000256" key="5">
    <source>
        <dbReference type="ARBA" id="ARBA00022912"/>
    </source>
</evidence>
<dbReference type="OMA" id="REDYCHI"/>